<keyword evidence="2" id="KW-0472">Membrane</keyword>
<dbReference type="Proteomes" id="UP000092598">
    <property type="component" value="Chromosome"/>
</dbReference>
<evidence type="ECO:0000256" key="1">
    <source>
        <dbReference type="SAM" id="MobiDB-lite"/>
    </source>
</evidence>
<dbReference type="PATRIC" id="fig|1915.4.peg.8446"/>
<name>A0A1B1MMR7_STRLN</name>
<dbReference type="InterPro" id="IPR046187">
    <property type="entry name" value="DUF6215"/>
</dbReference>
<dbReference type="Pfam" id="PF19721">
    <property type="entry name" value="DUF6215"/>
    <property type="match status" value="1"/>
</dbReference>
<accession>A0A1B1MMR7</accession>
<evidence type="ECO:0000313" key="4">
    <source>
        <dbReference type="Proteomes" id="UP000092598"/>
    </source>
</evidence>
<feature type="region of interest" description="Disordered" evidence="1">
    <location>
        <begin position="42"/>
        <end position="64"/>
    </location>
</feature>
<dbReference type="RefSeq" id="WP_067443420.1">
    <property type="nucleotide sequence ID" value="NZ_CP016438.1"/>
</dbReference>
<keyword evidence="2" id="KW-0812">Transmembrane</keyword>
<evidence type="ECO:0000256" key="2">
    <source>
        <dbReference type="SAM" id="Phobius"/>
    </source>
</evidence>
<dbReference type="KEGG" id="sls:SLINC_7675"/>
<keyword evidence="4" id="KW-1185">Reference proteome</keyword>
<proteinExistence type="predicted"/>
<reference evidence="3 4" key="1">
    <citation type="submission" date="2016-07" db="EMBL/GenBank/DDBJ databases">
        <title>Enhancement of antibiotic productionsby engineered nitrateutilization in actinobacteria.</title>
        <authorList>
            <person name="Meng S.C."/>
        </authorList>
    </citation>
    <scope>NUCLEOTIDE SEQUENCE [LARGE SCALE GENOMIC DNA]</scope>
    <source>
        <strain evidence="3 4">NRRL 2936</strain>
    </source>
</reference>
<feature type="compositionally biased region" description="Polar residues" evidence="1">
    <location>
        <begin position="50"/>
        <end position="64"/>
    </location>
</feature>
<dbReference type="AlphaFoldDB" id="A0A1B1MMR7"/>
<protein>
    <submittedName>
        <fullName evidence="3">Uncharacterized protein</fullName>
    </submittedName>
</protein>
<keyword evidence="2" id="KW-1133">Transmembrane helix</keyword>
<evidence type="ECO:0000313" key="3">
    <source>
        <dbReference type="EMBL" id="ANS69899.1"/>
    </source>
</evidence>
<dbReference type="EMBL" id="CP016438">
    <property type="protein sequence ID" value="ANS69899.1"/>
    <property type="molecule type" value="Genomic_DNA"/>
</dbReference>
<organism evidence="3 4">
    <name type="scientific">Streptomyces lincolnensis</name>
    <dbReference type="NCBI Taxonomy" id="1915"/>
    <lineage>
        <taxon>Bacteria</taxon>
        <taxon>Bacillati</taxon>
        <taxon>Actinomycetota</taxon>
        <taxon>Actinomycetes</taxon>
        <taxon>Kitasatosporales</taxon>
        <taxon>Streptomycetaceae</taxon>
        <taxon>Streptomyces</taxon>
    </lineage>
</organism>
<feature type="transmembrane region" description="Helical" evidence="2">
    <location>
        <begin position="14"/>
        <end position="35"/>
    </location>
</feature>
<gene>
    <name evidence="3" type="ORF">SLINC_7675</name>
</gene>
<sequence length="229" mass="23707">MGDDFAVSEKRPNAAAQAITAVVLIGGIGAALWGLDPRETQAADEPATCSPASTAESRPSGNVSGDQLCTALNRPDLATLLGTPTEKAKTAGGSDSYFTSGDGTKTATPSGEVTFETYTVKLSATYDGLAVAEEGEYLGRTAEPRTVLGRPAVLYTTQTIALRFNLGGGDSESGPGVPARSLVIAQTARDRGGSFELTVFREDGMPPDDEALLRVAEQVLPTIPGWNKA</sequence>